<protein>
    <submittedName>
        <fullName evidence="1">Uncharacterized protein</fullName>
    </submittedName>
</protein>
<proteinExistence type="predicted"/>
<comment type="caution">
    <text evidence="1">The sequence shown here is derived from an EMBL/GenBank/DDBJ whole genome shotgun (WGS) entry which is preliminary data.</text>
</comment>
<dbReference type="Proteomes" id="UP000008553">
    <property type="component" value="Unassembled WGS sequence"/>
</dbReference>
<dbReference type="AlphaFoldDB" id="Q7RHN7"/>
<sequence length="44" mass="5092">MFWARGEVMFVELIFGLGHITIHYKGINAIYMLKIQFGICGLIF</sequence>
<evidence type="ECO:0000313" key="1">
    <source>
        <dbReference type="EMBL" id="EAA15742.1"/>
    </source>
</evidence>
<dbReference type="InParanoid" id="Q7RHN7"/>
<organism evidence="1 2">
    <name type="scientific">Plasmodium yoelii yoelii</name>
    <dbReference type="NCBI Taxonomy" id="73239"/>
    <lineage>
        <taxon>Eukaryota</taxon>
        <taxon>Sar</taxon>
        <taxon>Alveolata</taxon>
        <taxon>Apicomplexa</taxon>
        <taxon>Aconoidasida</taxon>
        <taxon>Haemosporida</taxon>
        <taxon>Plasmodiidae</taxon>
        <taxon>Plasmodium</taxon>
        <taxon>Plasmodium (Vinckeia)</taxon>
    </lineage>
</organism>
<dbReference type="EMBL" id="AABL01001177">
    <property type="protein sequence ID" value="EAA15742.1"/>
    <property type="molecule type" value="Genomic_DNA"/>
</dbReference>
<evidence type="ECO:0000313" key="2">
    <source>
        <dbReference type="Proteomes" id="UP000008553"/>
    </source>
</evidence>
<reference evidence="1 2" key="1">
    <citation type="journal article" date="2002" name="Nature">
        <title>Genome sequence and comparative analysis of the model rodent malaria parasite Plasmodium yoelii yoelii.</title>
        <authorList>
            <person name="Carlton J.M."/>
            <person name="Angiuoli S.V."/>
            <person name="Suh B.B."/>
            <person name="Kooij T.W."/>
            <person name="Pertea M."/>
            <person name="Silva J.C."/>
            <person name="Ermolaeva M.D."/>
            <person name="Allen J.E."/>
            <person name="Selengut J.D."/>
            <person name="Koo H.L."/>
            <person name="Peterson J.D."/>
            <person name="Pop M."/>
            <person name="Kosack D.S."/>
            <person name="Shumway M.F."/>
            <person name="Bidwell S.L."/>
            <person name="Shallom S.J."/>
            <person name="van Aken S.E."/>
            <person name="Riedmuller S.B."/>
            <person name="Feldblyum T.V."/>
            <person name="Cho J.K."/>
            <person name="Quackenbush J."/>
            <person name="Sedegah M."/>
            <person name="Shoaibi A."/>
            <person name="Cummings L.M."/>
            <person name="Florens L."/>
            <person name="Yates J.R."/>
            <person name="Raine J.D."/>
            <person name="Sinden R.E."/>
            <person name="Harris M.A."/>
            <person name="Cunningham D.A."/>
            <person name="Preiser P.R."/>
            <person name="Bergman L.W."/>
            <person name="Vaidya A.B."/>
            <person name="van Lin L.H."/>
            <person name="Janse C.J."/>
            <person name="Waters A.P."/>
            <person name="Smith H.O."/>
            <person name="White O.R."/>
            <person name="Salzberg S.L."/>
            <person name="Venter J.C."/>
            <person name="Fraser C.M."/>
            <person name="Hoffman S.L."/>
            <person name="Gardner M.J."/>
            <person name="Carucci D.J."/>
        </authorList>
    </citation>
    <scope>NUCLEOTIDE SEQUENCE [LARGE SCALE GENOMIC DNA]</scope>
    <source>
        <strain evidence="1 2">17XNL</strain>
    </source>
</reference>
<dbReference type="PaxDb" id="73239-Q7RHN7"/>
<keyword evidence="2" id="KW-1185">Reference proteome</keyword>
<gene>
    <name evidence="1" type="ORF">PY03947</name>
</gene>
<name>Q7RHN7_PLAYO</name>
<accession>Q7RHN7</accession>